<dbReference type="OrthoDB" id="9759607at2"/>
<feature type="transmembrane region" description="Helical" evidence="6">
    <location>
        <begin position="294"/>
        <end position="313"/>
    </location>
</feature>
<dbReference type="GO" id="GO:0052621">
    <property type="term" value="F:diguanylate cyclase activity"/>
    <property type="evidence" value="ECO:0007669"/>
    <property type="project" value="TreeGrafter"/>
</dbReference>
<dbReference type="InterPro" id="IPR050469">
    <property type="entry name" value="Diguanylate_Cyclase"/>
</dbReference>
<dbReference type="InterPro" id="IPR043128">
    <property type="entry name" value="Rev_trsase/Diguanyl_cyclase"/>
</dbReference>
<dbReference type="CDD" id="cd12912">
    <property type="entry name" value="PDC2_MCP_like"/>
    <property type="match status" value="1"/>
</dbReference>
<feature type="transmembrane region" description="Helical" evidence="6">
    <location>
        <begin position="20"/>
        <end position="41"/>
    </location>
</feature>
<keyword evidence="4 6" id="KW-1133">Transmembrane helix</keyword>
<dbReference type="PROSITE" id="PS50887">
    <property type="entry name" value="GGDEF"/>
    <property type="match status" value="1"/>
</dbReference>
<dbReference type="EMBL" id="LQRA01000121">
    <property type="protein sequence ID" value="KZE70530.1"/>
    <property type="molecule type" value="Genomic_DNA"/>
</dbReference>
<dbReference type="InterPro" id="IPR029151">
    <property type="entry name" value="Sensor-like_sf"/>
</dbReference>
<evidence type="ECO:0000259" key="7">
    <source>
        <dbReference type="PROSITE" id="PS50887"/>
    </source>
</evidence>
<dbReference type="Pfam" id="PF00990">
    <property type="entry name" value="GGDEF"/>
    <property type="match status" value="1"/>
</dbReference>
<dbReference type="PANTHER" id="PTHR45138:SF9">
    <property type="entry name" value="DIGUANYLATE CYCLASE DGCM-RELATED"/>
    <property type="match status" value="1"/>
</dbReference>
<dbReference type="Pfam" id="PF02743">
    <property type="entry name" value="dCache_1"/>
    <property type="match status" value="1"/>
</dbReference>
<evidence type="ECO:0000256" key="2">
    <source>
        <dbReference type="ARBA" id="ARBA00022475"/>
    </source>
</evidence>
<evidence type="ECO:0000256" key="4">
    <source>
        <dbReference type="ARBA" id="ARBA00022989"/>
    </source>
</evidence>
<keyword evidence="9" id="KW-1185">Reference proteome</keyword>
<dbReference type="Gene3D" id="6.10.340.10">
    <property type="match status" value="1"/>
</dbReference>
<dbReference type="CDD" id="cd01949">
    <property type="entry name" value="GGDEF"/>
    <property type="match status" value="1"/>
</dbReference>
<dbReference type="NCBIfam" id="TIGR00254">
    <property type="entry name" value="GGDEF"/>
    <property type="match status" value="1"/>
</dbReference>
<dbReference type="Proteomes" id="UP000076563">
    <property type="component" value="Unassembled WGS sequence"/>
</dbReference>
<dbReference type="Gene3D" id="3.30.450.20">
    <property type="entry name" value="PAS domain"/>
    <property type="match status" value="2"/>
</dbReference>
<evidence type="ECO:0000256" key="1">
    <source>
        <dbReference type="ARBA" id="ARBA00004651"/>
    </source>
</evidence>
<dbReference type="SUPFAM" id="SSF103190">
    <property type="entry name" value="Sensory domain-like"/>
    <property type="match status" value="2"/>
</dbReference>
<evidence type="ECO:0000256" key="5">
    <source>
        <dbReference type="ARBA" id="ARBA00023136"/>
    </source>
</evidence>
<evidence type="ECO:0000313" key="9">
    <source>
        <dbReference type="Proteomes" id="UP000076563"/>
    </source>
</evidence>
<dbReference type="SUPFAM" id="SSF55073">
    <property type="entry name" value="Nucleotide cyclase"/>
    <property type="match status" value="1"/>
</dbReference>
<comment type="subcellular location">
    <subcellularLocation>
        <location evidence="1">Cell membrane</location>
        <topology evidence="1">Multi-pass membrane protein</topology>
    </subcellularLocation>
</comment>
<reference evidence="9" key="1">
    <citation type="submission" date="2016-01" db="EMBL/GenBank/DDBJ databases">
        <title>Draft genome of Chromobacterium sp. F49.</title>
        <authorList>
            <person name="Hong K.W."/>
        </authorList>
    </citation>
    <scope>NUCLEOTIDE SEQUENCE [LARGE SCALE GENOMIC DNA]</scope>
    <source>
        <strain evidence="9">M63</strain>
    </source>
</reference>
<evidence type="ECO:0000256" key="6">
    <source>
        <dbReference type="SAM" id="Phobius"/>
    </source>
</evidence>
<dbReference type="PANTHER" id="PTHR45138">
    <property type="entry name" value="REGULATORY COMPONENTS OF SENSORY TRANSDUCTION SYSTEM"/>
    <property type="match status" value="1"/>
</dbReference>
<keyword evidence="2" id="KW-1003">Cell membrane</keyword>
<organism evidence="8 9">
    <name type="scientific">Paenibacillus elgii</name>
    <dbReference type="NCBI Taxonomy" id="189691"/>
    <lineage>
        <taxon>Bacteria</taxon>
        <taxon>Bacillati</taxon>
        <taxon>Bacillota</taxon>
        <taxon>Bacilli</taxon>
        <taxon>Bacillales</taxon>
        <taxon>Paenibacillaceae</taxon>
        <taxon>Paenibacillus</taxon>
    </lineage>
</organism>
<gene>
    <name evidence="8" type="ORF">AV654_06005</name>
</gene>
<dbReference type="InterPro" id="IPR000160">
    <property type="entry name" value="GGDEF_dom"/>
</dbReference>
<dbReference type="eggNOG" id="COG2199">
    <property type="taxonomic scope" value="Bacteria"/>
</dbReference>
<evidence type="ECO:0000313" key="8">
    <source>
        <dbReference type="EMBL" id="KZE70530.1"/>
    </source>
</evidence>
<keyword evidence="3 6" id="KW-0812">Transmembrane</keyword>
<dbReference type="STRING" id="1007103.GCA_000213315_05424"/>
<protein>
    <submittedName>
        <fullName evidence="8">Diguanylate cyclase</fullName>
    </submittedName>
</protein>
<dbReference type="InterPro" id="IPR033479">
    <property type="entry name" value="dCache_1"/>
</dbReference>
<dbReference type="AlphaFoldDB" id="A0A163T089"/>
<name>A0A163T089_9BACL</name>
<dbReference type="FunFam" id="3.30.70.270:FF:000001">
    <property type="entry name" value="Diguanylate cyclase domain protein"/>
    <property type="match status" value="1"/>
</dbReference>
<dbReference type="CDD" id="cd18773">
    <property type="entry name" value="PDC1_HK_sensor"/>
    <property type="match status" value="1"/>
</dbReference>
<dbReference type="GO" id="GO:0005886">
    <property type="term" value="C:plasma membrane"/>
    <property type="evidence" value="ECO:0007669"/>
    <property type="project" value="UniProtKB-SubCell"/>
</dbReference>
<accession>A0A163T089</accession>
<dbReference type="InterPro" id="IPR029787">
    <property type="entry name" value="Nucleotide_cyclase"/>
</dbReference>
<feature type="domain" description="GGDEF" evidence="7">
    <location>
        <begin position="400"/>
        <end position="530"/>
    </location>
</feature>
<keyword evidence="5 6" id="KW-0472">Membrane</keyword>
<sequence length="541" mass="59885">MSELCGIDVTKKKKISLATLLTGLVSLSVALTLTILLLASYHSNKQSLFETRFALNHSAAAKMSQSIDSLFKSMRAGLKYTGAYISVNHLSNEQELQKQLEMLRLSGNFFNSIAVVDETGLVRSVAPSSVGTVGQHITAEAAKEALASRKPYMSKPYTSSTGRRIVFMSEPLYDKDGVYRGFIGGSLYLQENNILNTMFGKHNIDGDGSYFYIVSSSGHLLYHPDKSRIGADNSTNPVVQKALRGESGYGQVTNSRGITFLAGYSPVPENGWGVIVQSPISVVYEELDSYIRTILVYTLVPFVVLMITAIWLARRLARPFVSLANLASKLGKGEKIVLPDIKHHWNREADLLTQTITLALSDLQKQTDQLTHAAMTDSLTGLTNRRTFESIMSQWTEKQQPFALIMMDIDRFKSINDTYGHQAGDEVLKHLARILTSAVRSNDVCCRYGGEEFVMLLPFTTVPDAWITAERVRIAFETRENPLGVPLAVSLGIAHYPSHAESAEMLFQLADHALYQAKEAGKNRTIIADEKTERYHGSNRG</sequence>
<proteinExistence type="predicted"/>
<dbReference type="SMART" id="SM00267">
    <property type="entry name" value="GGDEF"/>
    <property type="match status" value="1"/>
</dbReference>
<evidence type="ECO:0000256" key="3">
    <source>
        <dbReference type="ARBA" id="ARBA00022692"/>
    </source>
</evidence>
<dbReference type="Gene3D" id="3.30.70.270">
    <property type="match status" value="1"/>
</dbReference>
<comment type="caution">
    <text evidence="8">The sequence shown here is derived from an EMBL/GenBank/DDBJ whole genome shotgun (WGS) entry which is preliminary data.</text>
</comment>